<dbReference type="Proteomes" id="UP000789366">
    <property type="component" value="Unassembled WGS sequence"/>
</dbReference>
<organism evidence="1 2">
    <name type="scientific">Cetraspora pellucida</name>
    <dbReference type="NCBI Taxonomy" id="1433469"/>
    <lineage>
        <taxon>Eukaryota</taxon>
        <taxon>Fungi</taxon>
        <taxon>Fungi incertae sedis</taxon>
        <taxon>Mucoromycota</taxon>
        <taxon>Glomeromycotina</taxon>
        <taxon>Glomeromycetes</taxon>
        <taxon>Diversisporales</taxon>
        <taxon>Gigasporaceae</taxon>
        <taxon>Cetraspora</taxon>
    </lineage>
</organism>
<name>A0ACA9QVS5_9GLOM</name>
<keyword evidence="2" id="KW-1185">Reference proteome</keyword>
<accession>A0ACA9QVS5</accession>
<reference evidence="1" key="1">
    <citation type="submission" date="2021-06" db="EMBL/GenBank/DDBJ databases">
        <authorList>
            <person name="Kallberg Y."/>
            <person name="Tangrot J."/>
            <person name="Rosling A."/>
        </authorList>
    </citation>
    <scope>NUCLEOTIDE SEQUENCE</scope>
    <source>
        <strain evidence="1">28 12/20/2015</strain>
    </source>
</reference>
<dbReference type="EMBL" id="CAJVPW010051271">
    <property type="protein sequence ID" value="CAG8766206.1"/>
    <property type="molecule type" value="Genomic_DNA"/>
</dbReference>
<feature type="non-terminal residue" evidence="1">
    <location>
        <position position="1"/>
    </location>
</feature>
<protein>
    <submittedName>
        <fullName evidence="1">5092_t:CDS:1</fullName>
    </submittedName>
</protein>
<evidence type="ECO:0000313" key="1">
    <source>
        <dbReference type="EMBL" id="CAG8766206.1"/>
    </source>
</evidence>
<gene>
    <name evidence="1" type="ORF">SPELUC_LOCUS15471</name>
</gene>
<evidence type="ECO:0000313" key="2">
    <source>
        <dbReference type="Proteomes" id="UP000789366"/>
    </source>
</evidence>
<proteinExistence type="predicted"/>
<comment type="caution">
    <text evidence="1">The sequence shown here is derived from an EMBL/GenBank/DDBJ whole genome shotgun (WGS) entry which is preliminary data.</text>
</comment>
<sequence>CDIGAIVKFIPHHNPDKLFGIIVFSEVLLENQTTQTQVDGAFTTPIGLKGLKTEDGNYIYTVELFHDNEKVCDLTEPVFSGATIYGHEPKAANLTICGKNSIIGKTVVIKKEEEEIATANIVGLEAFDDYYWVNNP</sequence>